<sequence>MKFTERENGADEVQDLWSEASAGDDQNDRPFLKNGQCAAGKCDFFNSAYKFFIKLCKVLVINHLNFYIPE</sequence>
<gene>
    <name evidence="2" type="ORF">GCM10010967_35660</name>
</gene>
<accession>A0ABQ2I6K2</accession>
<evidence type="ECO:0000313" key="2">
    <source>
        <dbReference type="EMBL" id="GGM98658.1"/>
    </source>
</evidence>
<dbReference type="Proteomes" id="UP000632339">
    <property type="component" value="Unassembled WGS sequence"/>
</dbReference>
<name>A0ABQ2I6K2_9BACT</name>
<dbReference type="EMBL" id="BMLI01000002">
    <property type="protein sequence ID" value="GGM98658.1"/>
    <property type="molecule type" value="Genomic_DNA"/>
</dbReference>
<evidence type="ECO:0000313" key="3">
    <source>
        <dbReference type="Proteomes" id="UP000632339"/>
    </source>
</evidence>
<feature type="region of interest" description="Disordered" evidence="1">
    <location>
        <begin position="1"/>
        <end position="28"/>
    </location>
</feature>
<reference evidence="3" key="1">
    <citation type="journal article" date="2019" name="Int. J. Syst. Evol. Microbiol.">
        <title>The Global Catalogue of Microorganisms (GCM) 10K type strain sequencing project: providing services to taxonomists for standard genome sequencing and annotation.</title>
        <authorList>
            <consortium name="The Broad Institute Genomics Platform"/>
            <consortium name="The Broad Institute Genome Sequencing Center for Infectious Disease"/>
            <person name="Wu L."/>
            <person name="Ma J."/>
        </authorList>
    </citation>
    <scope>NUCLEOTIDE SEQUENCE [LARGE SCALE GENOMIC DNA]</scope>
    <source>
        <strain evidence="3">CGMCC 1.6375</strain>
    </source>
</reference>
<organism evidence="2 3">
    <name type="scientific">Dyadobacter beijingensis</name>
    <dbReference type="NCBI Taxonomy" id="365489"/>
    <lineage>
        <taxon>Bacteria</taxon>
        <taxon>Pseudomonadati</taxon>
        <taxon>Bacteroidota</taxon>
        <taxon>Cytophagia</taxon>
        <taxon>Cytophagales</taxon>
        <taxon>Spirosomataceae</taxon>
        <taxon>Dyadobacter</taxon>
    </lineage>
</organism>
<comment type="caution">
    <text evidence="2">The sequence shown here is derived from an EMBL/GenBank/DDBJ whole genome shotgun (WGS) entry which is preliminary data.</text>
</comment>
<evidence type="ECO:0000256" key="1">
    <source>
        <dbReference type="SAM" id="MobiDB-lite"/>
    </source>
</evidence>
<proteinExistence type="predicted"/>
<keyword evidence="3" id="KW-1185">Reference proteome</keyword>
<protein>
    <submittedName>
        <fullName evidence="2">Uncharacterized protein</fullName>
    </submittedName>
</protein>